<dbReference type="GeneID" id="113404554"/>
<dbReference type="Proteomes" id="UP001652626">
    <property type="component" value="Chromosome 22"/>
</dbReference>
<feature type="signal peptide" evidence="1">
    <location>
        <begin position="1"/>
        <end position="20"/>
    </location>
</feature>
<evidence type="ECO:0000313" key="2">
    <source>
        <dbReference type="Proteomes" id="UP001652626"/>
    </source>
</evidence>
<sequence>MGSRNNYVFICIMLAWPSSTMDLDSLDPTYLNEDRWMYRNAKRPLYEEGPCLQINPSNRDIIKRFHAILPFFDKDHSNTEFLHKFRASVYAMSEGEDLLDREAAFYAVVLTPLVFLQNYRDAWCLLKRFHRALRLYQISHPSEKRSALKLLQNFRAVNHKVVTFVWELPGLSSPRTTTEEFDFDVEELHNKKDINYIKELIKNLG</sequence>
<accession>A0A8B8IVS7</accession>
<proteinExistence type="predicted"/>
<gene>
    <name evidence="3" type="primary">LOC113404554</name>
</gene>
<organism evidence="2 3">
    <name type="scientific">Vanessa tameamea</name>
    <name type="common">Kamehameha butterfly</name>
    <dbReference type="NCBI Taxonomy" id="334116"/>
    <lineage>
        <taxon>Eukaryota</taxon>
        <taxon>Metazoa</taxon>
        <taxon>Ecdysozoa</taxon>
        <taxon>Arthropoda</taxon>
        <taxon>Hexapoda</taxon>
        <taxon>Insecta</taxon>
        <taxon>Pterygota</taxon>
        <taxon>Neoptera</taxon>
        <taxon>Endopterygota</taxon>
        <taxon>Lepidoptera</taxon>
        <taxon>Glossata</taxon>
        <taxon>Ditrysia</taxon>
        <taxon>Papilionoidea</taxon>
        <taxon>Nymphalidae</taxon>
        <taxon>Nymphalinae</taxon>
        <taxon>Vanessa</taxon>
    </lineage>
</organism>
<dbReference type="OMA" id="CLLERFH"/>
<dbReference type="OrthoDB" id="7426906at2759"/>
<dbReference type="RefSeq" id="XP_026501260.2">
    <property type="nucleotide sequence ID" value="XM_026645475.2"/>
</dbReference>
<evidence type="ECO:0000313" key="3">
    <source>
        <dbReference type="RefSeq" id="XP_026501260.2"/>
    </source>
</evidence>
<keyword evidence="2" id="KW-1185">Reference proteome</keyword>
<keyword evidence="1" id="KW-0732">Signal</keyword>
<dbReference type="AlphaFoldDB" id="A0A8B8IVS7"/>
<feature type="chain" id="PRO_5046922316" evidence="1">
    <location>
        <begin position="21"/>
        <end position="205"/>
    </location>
</feature>
<name>A0A8B8IVS7_VANTA</name>
<reference evidence="3" key="1">
    <citation type="submission" date="2025-08" db="UniProtKB">
        <authorList>
            <consortium name="RefSeq"/>
        </authorList>
    </citation>
    <scope>IDENTIFICATION</scope>
    <source>
        <tissue evidence="3">Whole body</tissue>
    </source>
</reference>
<evidence type="ECO:0000256" key="1">
    <source>
        <dbReference type="SAM" id="SignalP"/>
    </source>
</evidence>
<protein>
    <submittedName>
        <fullName evidence="3">Uncharacterized protein LOC113404554</fullName>
    </submittedName>
</protein>